<dbReference type="Pfam" id="PF00672">
    <property type="entry name" value="HAMP"/>
    <property type="match status" value="1"/>
</dbReference>
<feature type="transmembrane region" description="Helical" evidence="12">
    <location>
        <begin position="295"/>
        <end position="317"/>
    </location>
</feature>
<gene>
    <name evidence="15" type="ORF">GLW05_09845</name>
</gene>
<keyword evidence="5 12" id="KW-0812">Transmembrane</keyword>
<keyword evidence="3" id="KW-0488">Methylation</keyword>
<evidence type="ECO:0000259" key="14">
    <source>
        <dbReference type="PROSITE" id="PS50885"/>
    </source>
</evidence>
<dbReference type="Gene3D" id="6.10.340.10">
    <property type="match status" value="1"/>
</dbReference>
<dbReference type="Gene3D" id="3.30.450.20">
    <property type="entry name" value="PAS domain"/>
    <property type="match status" value="2"/>
</dbReference>
<evidence type="ECO:0000256" key="5">
    <source>
        <dbReference type="ARBA" id="ARBA00022692"/>
    </source>
</evidence>
<accession>A0A6I5A3C7</accession>
<keyword evidence="4" id="KW-0145">Chemotaxis</keyword>
<protein>
    <submittedName>
        <fullName evidence="15">HAMP domain-containing protein</fullName>
    </submittedName>
</protein>
<comment type="similarity">
    <text evidence="9">Belongs to the methyl-accepting chemotaxis (MCP) protein family.</text>
</comment>
<feature type="region of interest" description="Disordered" evidence="11">
    <location>
        <begin position="637"/>
        <end position="656"/>
    </location>
</feature>
<evidence type="ECO:0000256" key="1">
    <source>
        <dbReference type="ARBA" id="ARBA00004651"/>
    </source>
</evidence>
<evidence type="ECO:0000313" key="15">
    <source>
        <dbReference type="EMBL" id="MYL33901.1"/>
    </source>
</evidence>
<dbReference type="Pfam" id="PF02743">
    <property type="entry name" value="dCache_1"/>
    <property type="match status" value="1"/>
</dbReference>
<evidence type="ECO:0000256" key="11">
    <source>
        <dbReference type="SAM" id="MobiDB-lite"/>
    </source>
</evidence>
<dbReference type="Pfam" id="PF00015">
    <property type="entry name" value="MCPsignal"/>
    <property type="match status" value="1"/>
</dbReference>
<comment type="subcellular location">
    <subcellularLocation>
        <location evidence="1">Cell membrane</location>
        <topology evidence="1">Multi-pass membrane protein</topology>
    </subcellularLocation>
</comment>
<dbReference type="PANTHER" id="PTHR32089:SF114">
    <property type="entry name" value="METHYL-ACCEPTING CHEMOTAXIS PROTEIN MCPB"/>
    <property type="match status" value="1"/>
</dbReference>
<dbReference type="PANTHER" id="PTHR32089">
    <property type="entry name" value="METHYL-ACCEPTING CHEMOTAXIS PROTEIN MCPB"/>
    <property type="match status" value="1"/>
</dbReference>
<dbReference type="InterPro" id="IPR003660">
    <property type="entry name" value="HAMP_dom"/>
</dbReference>
<comment type="caution">
    <text evidence="15">The sequence shown here is derived from an EMBL/GenBank/DDBJ whole genome shotgun (WGS) entry which is preliminary data.</text>
</comment>
<sequence length="676" mass="74028">MKKKTNKKRFSKTPGSFFNKTIQRQILLPFLILIMVGGLIIAGVSYTFSVSQTTDELVNNVEQQMASLNDSFDTYFQTQEQVVQNLANSRKLQNFEHFKEEMLLNFVDMDNMNDSITNIYYGQENNGDIVMSASVNLSSDFDPRERPWYKSAVEQQGEVIWTEPYRTEGSDELLISAAQTVMQNGELQGVVSVDINLDSLVSTINNIKIGDAGYAAILDKNGVFLSHPNESNIGKNVSDAGYYKDLIAQNQDNGIVEYELEGEQKAMGYAVNKRSDLIIIGSVYKSEFAEKATPILIPIGISLLGVILLSILASTIITRRLTKPIKNLQAKMKEVEEGNLQVTLAQSGHNEISQLSRSVDEMKESLRSLIQNVGGAAHSVSSQSEELTQSANEVREGSLQIASTMTELSSGAESQANSSSQLSEMMEDFTTKIQHAHQGGIEVANASEEVLSMTEEGSEMMNRSVEQMMTIDAIVKEAAEKVQGLDKQSQEITKLVEVIRDIAEQTNLLSLNAAIEAARAGEHGKGFAVVADEVRKLAEQVSSSVGDITTIVQNIQNESNVVANSLQDGYKEVDEGSKQIQATGESFNQINQSVSEMVQRIHTISGNLNEISENSTKMNQSIEEIAAVSEESAAGVEQAAASAQQSSSSMEEVSSSIKDLAELAQDLQEQVEKYKV</sequence>
<evidence type="ECO:0000259" key="13">
    <source>
        <dbReference type="PROSITE" id="PS50111"/>
    </source>
</evidence>
<dbReference type="InterPro" id="IPR033479">
    <property type="entry name" value="dCache_1"/>
</dbReference>
<dbReference type="EMBL" id="WMEQ01000006">
    <property type="protein sequence ID" value="MYL33901.1"/>
    <property type="molecule type" value="Genomic_DNA"/>
</dbReference>
<organism evidence="15 16">
    <name type="scientific">Pontibacillus yanchengensis</name>
    <dbReference type="NCBI Taxonomy" id="462910"/>
    <lineage>
        <taxon>Bacteria</taxon>
        <taxon>Bacillati</taxon>
        <taxon>Bacillota</taxon>
        <taxon>Bacilli</taxon>
        <taxon>Bacillales</taxon>
        <taxon>Bacillaceae</taxon>
        <taxon>Pontibacillus</taxon>
    </lineage>
</organism>
<dbReference type="CDD" id="cd11386">
    <property type="entry name" value="MCP_signal"/>
    <property type="match status" value="1"/>
</dbReference>
<dbReference type="SUPFAM" id="SSF58104">
    <property type="entry name" value="Methyl-accepting chemotaxis protein (MCP) signaling domain"/>
    <property type="match status" value="1"/>
</dbReference>
<evidence type="ECO:0000313" key="16">
    <source>
        <dbReference type="Proteomes" id="UP000468638"/>
    </source>
</evidence>
<evidence type="ECO:0000256" key="6">
    <source>
        <dbReference type="ARBA" id="ARBA00022989"/>
    </source>
</evidence>
<dbReference type="GO" id="GO:0005886">
    <property type="term" value="C:plasma membrane"/>
    <property type="evidence" value="ECO:0007669"/>
    <property type="project" value="UniProtKB-SubCell"/>
</dbReference>
<dbReference type="PROSITE" id="PS50111">
    <property type="entry name" value="CHEMOTAXIS_TRANSDUC_2"/>
    <property type="match status" value="1"/>
</dbReference>
<dbReference type="RefSeq" id="WP_160909592.1">
    <property type="nucleotide sequence ID" value="NZ_WMEQ01000006.1"/>
</dbReference>
<evidence type="ECO:0000256" key="12">
    <source>
        <dbReference type="SAM" id="Phobius"/>
    </source>
</evidence>
<dbReference type="InterPro" id="IPR004089">
    <property type="entry name" value="MCPsignal_dom"/>
</dbReference>
<dbReference type="SMART" id="SM00304">
    <property type="entry name" value="HAMP"/>
    <property type="match status" value="1"/>
</dbReference>
<proteinExistence type="inferred from homology"/>
<name>A0A6I5A3C7_9BACI</name>
<keyword evidence="8 10" id="KW-0807">Transducer</keyword>
<reference evidence="15 16" key="1">
    <citation type="submission" date="2019-11" db="EMBL/GenBank/DDBJ databases">
        <title>Genome sequences of 17 halophilic strains isolated from different environments.</title>
        <authorList>
            <person name="Furrow R.E."/>
        </authorList>
    </citation>
    <scope>NUCLEOTIDE SEQUENCE [LARGE SCALE GENOMIC DNA]</scope>
    <source>
        <strain evidence="15 16">22514_16_FS</strain>
    </source>
</reference>
<dbReference type="OrthoDB" id="9804712at2"/>
<evidence type="ECO:0000256" key="3">
    <source>
        <dbReference type="ARBA" id="ARBA00022481"/>
    </source>
</evidence>
<dbReference type="PROSITE" id="PS50885">
    <property type="entry name" value="HAMP"/>
    <property type="match status" value="1"/>
</dbReference>
<feature type="domain" description="HAMP" evidence="14">
    <location>
        <begin position="319"/>
        <end position="371"/>
    </location>
</feature>
<evidence type="ECO:0000256" key="9">
    <source>
        <dbReference type="ARBA" id="ARBA00029447"/>
    </source>
</evidence>
<keyword evidence="7 12" id="KW-0472">Membrane</keyword>
<evidence type="ECO:0000256" key="7">
    <source>
        <dbReference type="ARBA" id="ARBA00023136"/>
    </source>
</evidence>
<dbReference type="SMART" id="SM00283">
    <property type="entry name" value="MA"/>
    <property type="match status" value="1"/>
</dbReference>
<dbReference type="GO" id="GO:0006935">
    <property type="term" value="P:chemotaxis"/>
    <property type="evidence" value="ECO:0007669"/>
    <property type="project" value="UniProtKB-KW"/>
</dbReference>
<dbReference type="CDD" id="cd12912">
    <property type="entry name" value="PDC2_MCP_like"/>
    <property type="match status" value="1"/>
</dbReference>
<dbReference type="Proteomes" id="UP000468638">
    <property type="component" value="Unassembled WGS sequence"/>
</dbReference>
<evidence type="ECO:0000256" key="10">
    <source>
        <dbReference type="PROSITE-ProRule" id="PRU00284"/>
    </source>
</evidence>
<keyword evidence="2" id="KW-1003">Cell membrane</keyword>
<evidence type="ECO:0000256" key="2">
    <source>
        <dbReference type="ARBA" id="ARBA00022475"/>
    </source>
</evidence>
<dbReference type="AlphaFoldDB" id="A0A6I5A3C7"/>
<evidence type="ECO:0000256" key="4">
    <source>
        <dbReference type="ARBA" id="ARBA00022500"/>
    </source>
</evidence>
<dbReference type="GO" id="GO:0007165">
    <property type="term" value="P:signal transduction"/>
    <property type="evidence" value="ECO:0007669"/>
    <property type="project" value="UniProtKB-KW"/>
</dbReference>
<dbReference type="SUPFAM" id="SSF103190">
    <property type="entry name" value="Sensory domain-like"/>
    <property type="match status" value="1"/>
</dbReference>
<dbReference type="Gene3D" id="1.10.287.950">
    <property type="entry name" value="Methyl-accepting chemotaxis protein"/>
    <property type="match status" value="1"/>
</dbReference>
<dbReference type="InterPro" id="IPR029151">
    <property type="entry name" value="Sensor-like_sf"/>
</dbReference>
<feature type="domain" description="Methyl-accepting transducer" evidence="13">
    <location>
        <begin position="390"/>
        <end position="640"/>
    </location>
</feature>
<keyword evidence="6 12" id="KW-1133">Transmembrane helix</keyword>
<dbReference type="CDD" id="cd06225">
    <property type="entry name" value="HAMP"/>
    <property type="match status" value="1"/>
</dbReference>
<dbReference type="CDD" id="cd12913">
    <property type="entry name" value="PDC1_MCP_like"/>
    <property type="match status" value="1"/>
</dbReference>
<evidence type="ECO:0000256" key="8">
    <source>
        <dbReference type="ARBA" id="ARBA00023224"/>
    </source>
</evidence>
<feature type="transmembrane region" description="Helical" evidence="12">
    <location>
        <begin position="26"/>
        <end position="48"/>
    </location>
</feature>